<reference evidence="2" key="1">
    <citation type="submission" date="2018-02" db="EMBL/GenBank/DDBJ databases">
        <title>Rhizophora mucronata_Transcriptome.</title>
        <authorList>
            <person name="Meera S.P."/>
            <person name="Sreeshan A."/>
            <person name="Augustine A."/>
        </authorList>
    </citation>
    <scope>NUCLEOTIDE SEQUENCE</scope>
    <source>
        <tissue evidence="2">Leaf</tissue>
    </source>
</reference>
<evidence type="ECO:0000256" key="1">
    <source>
        <dbReference type="SAM" id="SignalP"/>
    </source>
</evidence>
<proteinExistence type="predicted"/>
<dbReference type="AlphaFoldDB" id="A0A2P2PKV9"/>
<name>A0A2P2PKV9_RHIMU</name>
<organism evidence="2">
    <name type="scientific">Rhizophora mucronata</name>
    <name type="common">Asiatic mangrove</name>
    <dbReference type="NCBI Taxonomy" id="61149"/>
    <lineage>
        <taxon>Eukaryota</taxon>
        <taxon>Viridiplantae</taxon>
        <taxon>Streptophyta</taxon>
        <taxon>Embryophyta</taxon>
        <taxon>Tracheophyta</taxon>
        <taxon>Spermatophyta</taxon>
        <taxon>Magnoliopsida</taxon>
        <taxon>eudicotyledons</taxon>
        <taxon>Gunneridae</taxon>
        <taxon>Pentapetalae</taxon>
        <taxon>rosids</taxon>
        <taxon>fabids</taxon>
        <taxon>Malpighiales</taxon>
        <taxon>Rhizophoraceae</taxon>
        <taxon>Rhizophora</taxon>
    </lineage>
</organism>
<protein>
    <submittedName>
        <fullName evidence="2">Uncharacterized protein</fullName>
    </submittedName>
</protein>
<keyword evidence="1" id="KW-0732">Signal</keyword>
<accession>A0A2P2PKV9</accession>
<evidence type="ECO:0000313" key="2">
    <source>
        <dbReference type="EMBL" id="MBX55321.1"/>
    </source>
</evidence>
<feature type="signal peptide" evidence="1">
    <location>
        <begin position="1"/>
        <end position="20"/>
    </location>
</feature>
<dbReference type="EMBL" id="GGEC01074837">
    <property type="protein sequence ID" value="MBX55321.1"/>
    <property type="molecule type" value="Transcribed_RNA"/>
</dbReference>
<sequence length="48" mass="5473">MSSLLVIIMLILWLSSHATGNRMIIVNCQKLTIFRCPFFLSFWAIGSV</sequence>
<feature type="chain" id="PRO_5015177612" evidence="1">
    <location>
        <begin position="21"/>
        <end position="48"/>
    </location>
</feature>